<dbReference type="RefSeq" id="WP_020373163.1">
    <property type="nucleotide sequence ID" value="NZ_FWWY01000001.1"/>
</dbReference>
<dbReference type="OrthoDB" id="9804592at2"/>
<dbReference type="PROSITE" id="PS00837">
    <property type="entry name" value="ALADH_PNT_2"/>
    <property type="match status" value="1"/>
</dbReference>
<dbReference type="GO" id="GO:0000286">
    <property type="term" value="F:alanine dehydrogenase activity"/>
    <property type="evidence" value="ECO:0007669"/>
    <property type="project" value="UniProtKB-UniRule"/>
</dbReference>
<dbReference type="GO" id="GO:0000166">
    <property type="term" value="F:nucleotide binding"/>
    <property type="evidence" value="ECO:0007669"/>
    <property type="project" value="UniProtKB-KW"/>
</dbReference>
<dbReference type="PANTHER" id="PTHR42795:SF1">
    <property type="entry name" value="ALANINE DEHYDROGENASE"/>
    <property type="match status" value="1"/>
</dbReference>
<dbReference type="InterPro" id="IPR007698">
    <property type="entry name" value="AlaDH/PNT_NAD(H)-bd"/>
</dbReference>
<evidence type="ECO:0000256" key="7">
    <source>
        <dbReference type="PIRSR" id="PIRSR000183-1"/>
    </source>
</evidence>
<dbReference type="NCBIfam" id="TIGR00518">
    <property type="entry name" value="alaDH"/>
    <property type="match status" value="1"/>
</dbReference>
<dbReference type="EC" id="1.4.1.1" evidence="3 6"/>
<evidence type="ECO:0000256" key="5">
    <source>
        <dbReference type="ARBA" id="ARBA00023027"/>
    </source>
</evidence>
<dbReference type="GO" id="GO:0042853">
    <property type="term" value="P:L-alanine catabolic process"/>
    <property type="evidence" value="ECO:0007669"/>
    <property type="project" value="UniProtKB-UniPathway"/>
</dbReference>
<feature type="binding site" evidence="8">
    <location>
        <position position="75"/>
    </location>
    <ligand>
        <name>substrate</name>
    </ligand>
</feature>
<comment type="pathway">
    <text evidence="1">Amino-acid degradation; L-alanine degradation via dehydrogenase pathway; NH(3) and pyruvate from L-alanine: step 1/1.</text>
</comment>
<keyword evidence="5 6" id="KW-0520">NAD</keyword>
<reference evidence="13" key="1">
    <citation type="submission" date="2017-04" db="EMBL/GenBank/DDBJ databases">
        <authorList>
            <person name="Varghese N."/>
            <person name="Submissions S."/>
        </authorList>
    </citation>
    <scope>NUCLEOTIDE SEQUENCE [LARGE SCALE GENOMIC DNA]</scope>
    <source>
        <strain evidence="13">DSM 9293</strain>
    </source>
</reference>
<evidence type="ECO:0000259" key="11">
    <source>
        <dbReference type="SMART" id="SM01003"/>
    </source>
</evidence>
<keyword evidence="4 6" id="KW-0560">Oxidoreductase</keyword>
<dbReference type="InterPro" id="IPR008141">
    <property type="entry name" value="Ala_DH"/>
</dbReference>
<dbReference type="Pfam" id="PF05222">
    <property type="entry name" value="AlaDh_PNT_N"/>
    <property type="match status" value="1"/>
</dbReference>
<evidence type="ECO:0000256" key="9">
    <source>
        <dbReference type="PIRSR" id="PIRSR000183-3"/>
    </source>
</evidence>
<evidence type="ECO:0000256" key="6">
    <source>
        <dbReference type="PIRNR" id="PIRNR000183"/>
    </source>
</evidence>
<feature type="domain" description="Alanine dehydrogenase/pyridine nucleotide transhydrogenase NAD(H)-binding" evidence="10">
    <location>
        <begin position="149"/>
        <end position="298"/>
    </location>
</feature>
<feature type="binding site" evidence="9">
    <location>
        <begin position="239"/>
        <end position="240"/>
    </location>
    <ligand>
        <name>NAD(+)</name>
        <dbReference type="ChEBI" id="CHEBI:57540"/>
    </ligand>
</feature>
<evidence type="ECO:0000313" key="13">
    <source>
        <dbReference type="Proteomes" id="UP000192660"/>
    </source>
</evidence>
<sequence length="372" mass="39459">MKIGLPTEIKPDENRVALTPAGVMALTRDGHQVLIQQGAGLGSGFSDDQYRNAGGTLVPTAEDVWTGAEMVIKVKEPLPEEYRYFRKDLVLFTYLHLAPEPELTQALVDSGITAIAYETVQAADGSLPLLTPMSEVAGRMATQIGAHFLEKPQGGRGILLGGVPGVLPGSVLVIGGGIVGTNAARIALGLGADVTIVDINADRLRQLDDMFHGHVRTLMSNEYNIAEAVKTCDLLVGAVLIPGARAPHLVSEAMVATMQPGSVIVDVAIDQGGSIETIDHVTTHSHPTYVKHGVVHYAVANMPGAVARTSTLALTNVTLRYARLLAQYGAVEAMRRDPALAKGLNVYQGAITFKAVAEAHQKPYVAPQEIWS</sequence>
<feature type="binding site" evidence="8">
    <location>
        <position position="15"/>
    </location>
    <ligand>
        <name>substrate</name>
    </ligand>
</feature>
<evidence type="ECO:0000256" key="8">
    <source>
        <dbReference type="PIRSR" id="PIRSR000183-2"/>
    </source>
</evidence>
<dbReference type="SUPFAM" id="SSF52283">
    <property type="entry name" value="Formate/glycerate dehydrogenase catalytic domain-like"/>
    <property type="match status" value="1"/>
</dbReference>
<feature type="binding site" evidence="9">
    <location>
        <begin position="267"/>
        <end position="270"/>
    </location>
    <ligand>
        <name>NAD(+)</name>
        <dbReference type="ChEBI" id="CHEBI:57540"/>
    </ligand>
</feature>
<accession>A0A1W1WJH9</accession>
<evidence type="ECO:0000256" key="4">
    <source>
        <dbReference type="ARBA" id="ARBA00023002"/>
    </source>
</evidence>
<dbReference type="InterPro" id="IPR036291">
    <property type="entry name" value="NAD(P)-bd_dom_sf"/>
</dbReference>
<feature type="domain" description="Alanine dehydrogenase/pyridine nucleotide transhydrogenase N-terminal" evidence="11">
    <location>
        <begin position="4"/>
        <end position="137"/>
    </location>
</feature>
<dbReference type="FunFam" id="3.40.50.720:FF:000049">
    <property type="entry name" value="Alanine dehydrogenase"/>
    <property type="match status" value="1"/>
</dbReference>
<dbReference type="InterPro" id="IPR008143">
    <property type="entry name" value="Ala_DH/PNT_CS2"/>
</dbReference>
<dbReference type="InterPro" id="IPR007886">
    <property type="entry name" value="AlaDH/PNT_N"/>
</dbReference>
<evidence type="ECO:0000256" key="1">
    <source>
        <dbReference type="ARBA" id="ARBA00005206"/>
    </source>
</evidence>
<feature type="active site" description="Proton donor/acceptor" evidence="7">
    <location>
        <position position="96"/>
    </location>
</feature>
<dbReference type="PIRSF" id="PIRSF000183">
    <property type="entry name" value="Alanine_dh"/>
    <property type="match status" value="1"/>
</dbReference>
<name>A0A1W1WJH9_SULTA</name>
<evidence type="ECO:0000259" key="10">
    <source>
        <dbReference type="SMART" id="SM01002"/>
    </source>
</evidence>
<evidence type="ECO:0000256" key="2">
    <source>
        <dbReference type="ARBA" id="ARBA00005689"/>
    </source>
</evidence>
<dbReference type="Proteomes" id="UP000192660">
    <property type="component" value="Unassembled WGS sequence"/>
</dbReference>
<dbReference type="Gene3D" id="3.40.50.720">
    <property type="entry name" value="NAD(P)-binding Rossmann-like Domain"/>
    <property type="match status" value="2"/>
</dbReference>
<feature type="binding site" evidence="9">
    <location>
        <position position="220"/>
    </location>
    <ligand>
        <name>NAD(+)</name>
        <dbReference type="ChEBI" id="CHEBI:57540"/>
    </ligand>
</feature>
<comment type="catalytic activity">
    <reaction evidence="6">
        <text>L-alanine + NAD(+) + H2O = pyruvate + NH4(+) + NADH + H(+)</text>
        <dbReference type="Rhea" id="RHEA:18405"/>
        <dbReference type="ChEBI" id="CHEBI:15361"/>
        <dbReference type="ChEBI" id="CHEBI:15377"/>
        <dbReference type="ChEBI" id="CHEBI:15378"/>
        <dbReference type="ChEBI" id="CHEBI:28938"/>
        <dbReference type="ChEBI" id="CHEBI:57540"/>
        <dbReference type="ChEBI" id="CHEBI:57945"/>
        <dbReference type="ChEBI" id="CHEBI:57972"/>
        <dbReference type="EC" id="1.4.1.1"/>
    </reaction>
</comment>
<dbReference type="EMBL" id="FWWY01000001">
    <property type="protein sequence ID" value="SMC06406.1"/>
    <property type="molecule type" value="Genomic_DNA"/>
</dbReference>
<proteinExistence type="inferred from homology"/>
<evidence type="ECO:0000313" key="12">
    <source>
        <dbReference type="EMBL" id="SMC06406.1"/>
    </source>
</evidence>
<keyword evidence="13" id="KW-1185">Reference proteome</keyword>
<dbReference type="STRING" id="28034.BFX07_11180"/>
<dbReference type="AlphaFoldDB" id="A0A1W1WJH9"/>
<dbReference type="CDD" id="cd05305">
    <property type="entry name" value="L-AlaDH"/>
    <property type="match status" value="1"/>
</dbReference>
<feature type="binding site" evidence="9">
    <location>
        <position position="203"/>
    </location>
    <ligand>
        <name>NAD(+)</name>
        <dbReference type="ChEBI" id="CHEBI:57540"/>
    </ligand>
</feature>
<keyword evidence="9" id="KW-0547">Nucleotide-binding</keyword>
<organism evidence="12 13">
    <name type="scientific">Sulfobacillus thermosulfidooxidans (strain DSM 9293 / VKM B-1269 / AT-1)</name>
    <dbReference type="NCBI Taxonomy" id="929705"/>
    <lineage>
        <taxon>Bacteria</taxon>
        <taxon>Bacillati</taxon>
        <taxon>Bacillota</taxon>
        <taxon>Clostridia</taxon>
        <taxon>Eubacteriales</taxon>
        <taxon>Clostridiales Family XVII. Incertae Sedis</taxon>
        <taxon>Sulfobacillus</taxon>
    </lineage>
</organism>
<evidence type="ECO:0000256" key="3">
    <source>
        <dbReference type="ARBA" id="ARBA00012897"/>
    </source>
</evidence>
<feature type="binding site" evidence="9">
    <location>
        <begin position="299"/>
        <end position="302"/>
    </location>
    <ligand>
        <name>NAD(+)</name>
        <dbReference type="ChEBI" id="CHEBI:57540"/>
    </ligand>
</feature>
<dbReference type="SMART" id="SM01002">
    <property type="entry name" value="AlaDh_PNT_C"/>
    <property type="match status" value="1"/>
</dbReference>
<protein>
    <recommendedName>
        <fullName evidence="3 6">Alanine dehydrogenase</fullName>
        <ecNumber evidence="3 6">1.4.1.1</ecNumber>
    </recommendedName>
</protein>
<comment type="similarity">
    <text evidence="2 6">Belongs to the AlaDH/PNT family.</text>
</comment>
<dbReference type="UniPathway" id="UPA00527">
    <property type="reaction ID" value="UER00585"/>
</dbReference>
<feature type="binding site" evidence="9">
    <location>
        <position position="198"/>
    </location>
    <ligand>
        <name>NAD(+)</name>
        <dbReference type="ChEBI" id="CHEBI:57540"/>
    </ligand>
</feature>
<gene>
    <name evidence="12" type="ORF">SAMN00768000_2806</name>
</gene>
<dbReference type="GO" id="GO:0005886">
    <property type="term" value="C:plasma membrane"/>
    <property type="evidence" value="ECO:0007669"/>
    <property type="project" value="TreeGrafter"/>
</dbReference>
<dbReference type="Pfam" id="PF01262">
    <property type="entry name" value="AlaDh_PNT_C"/>
    <property type="match status" value="1"/>
</dbReference>
<feature type="active site" description="Proton donor/acceptor" evidence="7">
    <location>
        <position position="270"/>
    </location>
</feature>
<dbReference type="SMART" id="SM01003">
    <property type="entry name" value="AlaDh_PNT_N"/>
    <property type="match status" value="1"/>
</dbReference>
<feature type="binding site" evidence="9">
    <location>
        <position position="134"/>
    </location>
    <ligand>
        <name>NAD(+)</name>
        <dbReference type="ChEBI" id="CHEBI:57540"/>
    </ligand>
</feature>
<dbReference type="PANTHER" id="PTHR42795">
    <property type="entry name" value="ALANINE DEHYDROGENASE"/>
    <property type="match status" value="1"/>
</dbReference>
<dbReference type="SUPFAM" id="SSF51735">
    <property type="entry name" value="NAD(P)-binding Rossmann-fold domains"/>
    <property type="match status" value="1"/>
</dbReference>